<gene>
    <name evidence="2" type="ORF">EJ903_19550</name>
</gene>
<dbReference type="InterPro" id="IPR036465">
    <property type="entry name" value="vWFA_dom_sf"/>
</dbReference>
<evidence type="ECO:0000259" key="1">
    <source>
        <dbReference type="PROSITE" id="PS50234"/>
    </source>
</evidence>
<dbReference type="InterPro" id="IPR010607">
    <property type="entry name" value="DUF1194"/>
</dbReference>
<dbReference type="CDD" id="cd00198">
    <property type="entry name" value="vWFA"/>
    <property type="match status" value="1"/>
</dbReference>
<dbReference type="PROSITE" id="PS50234">
    <property type="entry name" value="VWFA"/>
    <property type="match status" value="1"/>
</dbReference>
<dbReference type="SMART" id="SM00327">
    <property type="entry name" value="VWA"/>
    <property type="match status" value="1"/>
</dbReference>
<feature type="domain" description="VWFA" evidence="1">
    <location>
        <begin position="22"/>
        <end position="211"/>
    </location>
</feature>
<name>A0A3S0R6R5_9PROT</name>
<evidence type="ECO:0000313" key="3">
    <source>
        <dbReference type="Proteomes" id="UP000277007"/>
    </source>
</evidence>
<dbReference type="AlphaFoldDB" id="A0A3S0R6R5"/>
<organism evidence="2 3">
    <name type="scientific">Azospirillum griseum</name>
    <dbReference type="NCBI Taxonomy" id="2496639"/>
    <lineage>
        <taxon>Bacteria</taxon>
        <taxon>Pseudomonadati</taxon>
        <taxon>Pseudomonadota</taxon>
        <taxon>Alphaproteobacteria</taxon>
        <taxon>Rhodospirillales</taxon>
        <taxon>Azospirillaceae</taxon>
        <taxon>Azospirillum</taxon>
    </lineage>
</organism>
<dbReference type="OrthoDB" id="9792179at2"/>
<comment type="caution">
    <text evidence="2">The sequence shown here is derived from an EMBL/GenBank/DDBJ whole genome shotgun (WGS) entry which is preliminary data.</text>
</comment>
<dbReference type="SUPFAM" id="SSF53300">
    <property type="entry name" value="vWA-like"/>
    <property type="match status" value="1"/>
</dbReference>
<proteinExistence type="predicted"/>
<reference evidence="2 3" key="1">
    <citation type="submission" date="2018-12" db="EMBL/GenBank/DDBJ databases">
        <authorList>
            <person name="Yang Y."/>
        </authorList>
    </citation>
    <scope>NUCLEOTIDE SEQUENCE [LARGE SCALE GENOMIC DNA]</scope>
    <source>
        <strain evidence="2 3">L-25-5w-1</strain>
    </source>
</reference>
<protein>
    <submittedName>
        <fullName evidence="2">DUF1194 domain-containing protein</fullName>
    </submittedName>
</protein>
<dbReference type="InterPro" id="IPR002035">
    <property type="entry name" value="VWF_A"/>
</dbReference>
<dbReference type="Proteomes" id="UP000277007">
    <property type="component" value="Unassembled WGS sequence"/>
</dbReference>
<dbReference type="Pfam" id="PF06707">
    <property type="entry name" value="DUF1194"/>
    <property type="match status" value="1"/>
</dbReference>
<keyword evidence="3" id="KW-1185">Reference proteome</keyword>
<sequence length="224" mass="23432">MVGAEPPKPAAAPTAASSTAVALVLALDGSASITQGDLEFQLQGHAAAFRDPSVAEALSTGGALVTLTVYSGPHTLKTLLPWTLLKTAEDAARFADRIDATPRGFQGDSTAIGGAVVDALALFDQAPVRRAAPARRVIDLVSNGFSNSGLDPQIARDRAAARGVTVNGLAILDEFSWLEDYFEENVIGGAGAFVRSAMDRDSFIEALRQKLILEMVARPSQSIL</sequence>
<evidence type="ECO:0000313" key="2">
    <source>
        <dbReference type="EMBL" id="RTR16932.1"/>
    </source>
</evidence>
<dbReference type="EMBL" id="RXMA01000022">
    <property type="protein sequence ID" value="RTR16932.1"/>
    <property type="molecule type" value="Genomic_DNA"/>
</dbReference>
<dbReference type="Gene3D" id="3.40.50.410">
    <property type="entry name" value="von Willebrand factor, type A domain"/>
    <property type="match status" value="1"/>
</dbReference>
<accession>A0A3S0R6R5</accession>